<dbReference type="SMART" id="SM00849">
    <property type="entry name" value="Lactamase_B"/>
    <property type="match status" value="1"/>
</dbReference>
<dbReference type="AlphaFoldDB" id="A0A3R9YWZ6"/>
<dbReference type="EMBL" id="PXZH01000002">
    <property type="protein sequence ID" value="RST89339.1"/>
    <property type="molecule type" value="Genomic_DNA"/>
</dbReference>
<dbReference type="Pfam" id="PF12706">
    <property type="entry name" value="Lactamase_B_2"/>
    <property type="match status" value="1"/>
</dbReference>
<evidence type="ECO:0000313" key="3">
    <source>
        <dbReference type="Proteomes" id="UP000277864"/>
    </source>
</evidence>
<dbReference type="RefSeq" id="WP_125943272.1">
    <property type="nucleotide sequence ID" value="NZ_PXZH01000002.1"/>
</dbReference>
<reference evidence="2 3" key="1">
    <citation type="submission" date="2018-03" db="EMBL/GenBank/DDBJ databases">
        <authorList>
            <person name="Gulvik C.A."/>
        </authorList>
    </citation>
    <scope>NUCLEOTIDE SEQUENCE [LARGE SCALE GENOMIC DNA]</scope>
    <source>
        <strain evidence="2 3">JCM 31581</strain>
    </source>
</reference>
<dbReference type="InterPro" id="IPR001279">
    <property type="entry name" value="Metallo-B-lactamas"/>
</dbReference>
<dbReference type="Proteomes" id="UP000277864">
    <property type="component" value="Unassembled WGS sequence"/>
</dbReference>
<dbReference type="InterPro" id="IPR036866">
    <property type="entry name" value="RibonucZ/Hydroxyglut_hydro"/>
</dbReference>
<dbReference type="CDD" id="cd07733">
    <property type="entry name" value="YycJ-like_MBL-fold"/>
    <property type="match status" value="1"/>
</dbReference>
<gene>
    <name evidence="2" type="ORF">C7P63_06080</name>
</gene>
<dbReference type="SUPFAM" id="SSF56281">
    <property type="entry name" value="Metallo-hydrolase/oxidoreductase"/>
    <property type="match status" value="1"/>
</dbReference>
<dbReference type="PANTHER" id="PTHR47619">
    <property type="entry name" value="METALLO-HYDROLASE YYCJ-RELATED"/>
    <property type="match status" value="1"/>
</dbReference>
<name>A0A3R9YWZ6_9ENTE</name>
<keyword evidence="2" id="KW-0378">Hydrolase</keyword>
<organism evidence="2 3">
    <name type="scientific">Vagococcus humatus</name>
    <dbReference type="NCBI Taxonomy" id="1889241"/>
    <lineage>
        <taxon>Bacteria</taxon>
        <taxon>Bacillati</taxon>
        <taxon>Bacillota</taxon>
        <taxon>Bacilli</taxon>
        <taxon>Lactobacillales</taxon>
        <taxon>Enterococcaceae</taxon>
        <taxon>Vagococcus</taxon>
    </lineage>
</organism>
<dbReference type="Gene3D" id="3.60.15.10">
    <property type="entry name" value="Ribonuclease Z/Hydroxyacylglutathione hydrolase-like"/>
    <property type="match status" value="1"/>
</dbReference>
<sequence>MTMDSAFQVSVLASGSTGNSLYIESDQKKVLVDAGLSGKKITELMGQIDRNPKDLDAIFVTHEHRDHVHGVGVLSRKYDIDVYANEKTWEAMSRIVGNIKLEHQHIIEMGKTLTLGDMDVESFGVSHDAVAPQFYQFHRQNKAFAVLTDTGYCSEQVRGVLRNANGYLIENNHNIEMLRMGKYPWHLKQRILGDRGHLSNEDGAYALADMIGSKTERVYLGHLSKENNMKELAHLTTENILKLKDLGVDEDFTIWDTDPDMATDLFQF</sequence>
<accession>A0A3R9YWZ6</accession>
<evidence type="ECO:0000259" key="1">
    <source>
        <dbReference type="SMART" id="SM00849"/>
    </source>
</evidence>
<dbReference type="InterPro" id="IPR058121">
    <property type="entry name" value="WalJ/YycJ"/>
</dbReference>
<dbReference type="GO" id="GO:0016787">
    <property type="term" value="F:hydrolase activity"/>
    <property type="evidence" value="ECO:0007669"/>
    <property type="project" value="UniProtKB-KW"/>
</dbReference>
<dbReference type="PANTHER" id="PTHR47619:SF1">
    <property type="entry name" value="EXODEOXYRIBONUCLEASE WALJ"/>
    <property type="match status" value="1"/>
</dbReference>
<comment type="caution">
    <text evidence="2">The sequence shown here is derived from an EMBL/GenBank/DDBJ whole genome shotgun (WGS) entry which is preliminary data.</text>
</comment>
<evidence type="ECO:0000313" key="2">
    <source>
        <dbReference type="EMBL" id="RST89339.1"/>
    </source>
</evidence>
<dbReference type="OrthoDB" id="9781189at2"/>
<proteinExistence type="predicted"/>
<protein>
    <submittedName>
        <fullName evidence="2">MBL fold metallo-hydrolase</fullName>
    </submittedName>
</protein>
<keyword evidence="3" id="KW-1185">Reference proteome</keyword>
<feature type="domain" description="Metallo-beta-lactamase" evidence="1">
    <location>
        <begin position="17"/>
        <end position="222"/>
    </location>
</feature>
<dbReference type="InterPro" id="IPR052533">
    <property type="entry name" value="WalJ/YycJ-like"/>
</dbReference>